<protein>
    <recommendedName>
        <fullName evidence="3">F-box domain-containing protein</fullName>
    </recommendedName>
</protein>
<name>A0A0C3PAJ6_PHLG1</name>
<evidence type="ECO:0008006" key="3">
    <source>
        <dbReference type="Google" id="ProtNLM"/>
    </source>
</evidence>
<dbReference type="EMBL" id="KN840733">
    <property type="protein sequence ID" value="KIP01818.1"/>
    <property type="molecule type" value="Genomic_DNA"/>
</dbReference>
<dbReference type="Proteomes" id="UP000053257">
    <property type="component" value="Unassembled WGS sequence"/>
</dbReference>
<dbReference type="AlphaFoldDB" id="A0A0C3PAJ6"/>
<gene>
    <name evidence="1" type="ORF">PHLGIDRAFT_131090</name>
</gene>
<proteinExistence type="predicted"/>
<organism evidence="1 2">
    <name type="scientific">Phlebiopsis gigantea (strain 11061_1 CR5-6)</name>
    <name type="common">White-rot fungus</name>
    <name type="synonym">Peniophora gigantea</name>
    <dbReference type="NCBI Taxonomy" id="745531"/>
    <lineage>
        <taxon>Eukaryota</taxon>
        <taxon>Fungi</taxon>
        <taxon>Dikarya</taxon>
        <taxon>Basidiomycota</taxon>
        <taxon>Agaricomycotina</taxon>
        <taxon>Agaricomycetes</taxon>
        <taxon>Polyporales</taxon>
        <taxon>Phanerochaetaceae</taxon>
        <taxon>Phlebiopsis</taxon>
    </lineage>
</organism>
<dbReference type="HOGENOM" id="CLU_809200_0_0_1"/>
<evidence type="ECO:0000313" key="2">
    <source>
        <dbReference type="Proteomes" id="UP000053257"/>
    </source>
</evidence>
<accession>A0A0C3PAJ6</accession>
<reference evidence="1 2" key="1">
    <citation type="journal article" date="2014" name="PLoS Genet.">
        <title>Analysis of the Phlebiopsis gigantea genome, transcriptome and secretome provides insight into its pioneer colonization strategies of wood.</title>
        <authorList>
            <person name="Hori C."/>
            <person name="Ishida T."/>
            <person name="Igarashi K."/>
            <person name="Samejima M."/>
            <person name="Suzuki H."/>
            <person name="Master E."/>
            <person name="Ferreira P."/>
            <person name="Ruiz-Duenas F.J."/>
            <person name="Held B."/>
            <person name="Canessa P."/>
            <person name="Larrondo L.F."/>
            <person name="Schmoll M."/>
            <person name="Druzhinina I.S."/>
            <person name="Kubicek C.P."/>
            <person name="Gaskell J.A."/>
            <person name="Kersten P."/>
            <person name="St John F."/>
            <person name="Glasner J."/>
            <person name="Sabat G."/>
            <person name="Splinter BonDurant S."/>
            <person name="Syed K."/>
            <person name="Yadav J."/>
            <person name="Mgbeahuruike A.C."/>
            <person name="Kovalchuk A."/>
            <person name="Asiegbu F.O."/>
            <person name="Lackner G."/>
            <person name="Hoffmeister D."/>
            <person name="Rencoret J."/>
            <person name="Gutierrez A."/>
            <person name="Sun H."/>
            <person name="Lindquist E."/>
            <person name="Barry K."/>
            <person name="Riley R."/>
            <person name="Grigoriev I.V."/>
            <person name="Henrissat B."/>
            <person name="Kues U."/>
            <person name="Berka R.M."/>
            <person name="Martinez A.T."/>
            <person name="Covert S.F."/>
            <person name="Blanchette R.A."/>
            <person name="Cullen D."/>
        </authorList>
    </citation>
    <scope>NUCLEOTIDE SEQUENCE [LARGE SCALE GENOMIC DNA]</scope>
    <source>
        <strain evidence="1 2">11061_1 CR5-6</strain>
    </source>
</reference>
<keyword evidence="2" id="KW-1185">Reference proteome</keyword>
<sequence length="343" mass="39179">MAERRMTTRSRTLEEAKRTVPKPTAYFSNADEAESFALAASHAKGVASALEDAHFSFRYSWASARSIRRILQLALNLTYLTLYVPRRTLAVVFPDVTLPRLDTFSTNMHHSKLVEFLKRHKGFLRGLQLEECGGCRECPLHLAFDKLFDLKCNIKCLPGLDAPFLGRLILRRDPVAGTLLPTTILSQHISAPWKVLVSLTLNFEPKDRDILLHVSQAVPALHSLLLLECAGQTTPAFPSYPWDDSERWSTHLMDLHRLKDFEIQTRDSFRIAPHATNVVRKRGEERMIRSWTTSFGINHPSLRSCLLRYRKGTNEMARSGPNEMVVSYWINGPDGWRGRNNVW</sequence>
<evidence type="ECO:0000313" key="1">
    <source>
        <dbReference type="EMBL" id="KIP01818.1"/>
    </source>
</evidence>